<dbReference type="EMBL" id="JAUSUW010000005">
    <property type="protein sequence ID" value="MDQ0421109.1"/>
    <property type="molecule type" value="Genomic_DNA"/>
</dbReference>
<evidence type="ECO:0000313" key="2">
    <source>
        <dbReference type="Proteomes" id="UP001238496"/>
    </source>
</evidence>
<organism evidence="1 2">
    <name type="scientific">Peteryoungia aggregata LMG 23059</name>
    <dbReference type="NCBI Taxonomy" id="1368425"/>
    <lineage>
        <taxon>Bacteria</taxon>
        <taxon>Pseudomonadati</taxon>
        <taxon>Pseudomonadota</taxon>
        <taxon>Alphaproteobacteria</taxon>
        <taxon>Hyphomicrobiales</taxon>
        <taxon>Rhizobiaceae</taxon>
        <taxon>Peteryoungia</taxon>
    </lineage>
</organism>
<sequence>MSVSTLLNAAVNVSLRENAEVHKRWINVMHRLAGQYGTGLLTMAGDTRLDMLLRSIEAETAKRISANQEQIDLVFDLQLKLSESWILSIYEVLRTACQQARSKGLEHIALKTLHDEFKLVRIPLAKLEIANAKLAEPELMLQKFGGEEEEPESYIADASYIIHRAVCTSTGAIQWMAIDIKKKANVWINRHNLSDKLLAFAD</sequence>
<comment type="caution">
    <text evidence="1">The sequence shown here is derived from an EMBL/GenBank/DDBJ whole genome shotgun (WGS) entry which is preliminary data.</text>
</comment>
<accession>A0ABU0G6Z6</accession>
<dbReference type="RefSeq" id="WP_307372484.1">
    <property type="nucleotide sequence ID" value="NZ_JAUSUW010000005.1"/>
</dbReference>
<gene>
    <name evidence="1" type="ORF">J2045_002136</name>
</gene>
<reference evidence="1 2" key="1">
    <citation type="submission" date="2023-07" db="EMBL/GenBank/DDBJ databases">
        <title>Genomic Encyclopedia of Type Strains, Phase IV (KMG-IV): sequencing the most valuable type-strain genomes for metagenomic binning, comparative biology and taxonomic classification.</title>
        <authorList>
            <person name="Goeker M."/>
        </authorList>
    </citation>
    <scope>NUCLEOTIDE SEQUENCE [LARGE SCALE GENOMIC DNA]</scope>
    <source>
        <strain evidence="1 2">DSM 1111</strain>
    </source>
</reference>
<keyword evidence="2" id="KW-1185">Reference proteome</keyword>
<dbReference type="Proteomes" id="UP001238496">
    <property type="component" value="Unassembled WGS sequence"/>
</dbReference>
<proteinExistence type="predicted"/>
<protein>
    <submittedName>
        <fullName evidence="1">Uncharacterized protein</fullName>
    </submittedName>
</protein>
<evidence type="ECO:0000313" key="1">
    <source>
        <dbReference type="EMBL" id="MDQ0421109.1"/>
    </source>
</evidence>
<name>A0ABU0G6Z6_9HYPH</name>